<keyword evidence="10" id="KW-1185">Reference proteome</keyword>
<evidence type="ECO:0000256" key="6">
    <source>
        <dbReference type="ARBA" id="ARBA00023242"/>
    </source>
</evidence>
<dbReference type="PANTHER" id="PTHR24379">
    <property type="entry name" value="KRAB AND ZINC FINGER DOMAIN-CONTAINING"/>
    <property type="match status" value="1"/>
</dbReference>
<evidence type="ECO:0000256" key="2">
    <source>
        <dbReference type="ARBA" id="ARBA00022723"/>
    </source>
</evidence>
<dbReference type="FunFam" id="3.30.160.60:FF:000145">
    <property type="entry name" value="Zinc finger protein 574"/>
    <property type="match status" value="1"/>
</dbReference>
<feature type="domain" description="C2H2-type" evidence="8">
    <location>
        <begin position="119"/>
        <end position="147"/>
    </location>
</feature>
<feature type="domain" description="C2H2-type" evidence="8">
    <location>
        <begin position="264"/>
        <end position="291"/>
    </location>
</feature>
<organism evidence="9 10">
    <name type="scientific">Leptosia nina</name>
    <dbReference type="NCBI Taxonomy" id="320188"/>
    <lineage>
        <taxon>Eukaryota</taxon>
        <taxon>Metazoa</taxon>
        <taxon>Ecdysozoa</taxon>
        <taxon>Arthropoda</taxon>
        <taxon>Hexapoda</taxon>
        <taxon>Insecta</taxon>
        <taxon>Pterygota</taxon>
        <taxon>Neoptera</taxon>
        <taxon>Endopterygota</taxon>
        <taxon>Lepidoptera</taxon>
        <taxon>Glossata</taxon>
        <taxon>Ditrysia</taxon>
        <taxon>Papilionoidea</taxon>
        <taxon>Pieridae</taxon>
        <taxon>Pierinae</taxon>
        <taxon>Leptosia</taxon>
    </lineage>
</organism>
<protein>
    <recommendedName>
        <fullName evidence="8">C2H2-type domain-containing protein</fullName>
    </recommendedName>
</protein>
<evidence type="ECO:0000256" key="1">
    <source>
        <dbReference type="ARBA" id="ARBA00004123"/>
    </source>
</evidence>
<dbReference type="GO" id="GO:0008270">
    <property type="term" value="F:zinc ion binding"/>
    <property type="evidence" value="ECO:0007669"/>
    <property type="project" value="UniProtKB-KW"/>
</dbReference>
<evidence type="ECO:0000256" key="5">
    <source>
        <dbReference type="ARBA" id="ARBA00022833"/>
    </source>
</evidence>
<comment type="subcellular location">
    <subcellularLocation>
        <location evidence="1">Nucleus</location>
    </subcellularLocation>
</comment>
<keyword evidence="3" id="KW-0677">Repeat</keyword>
<proteinExistence type="predicted"/>
<dbReference type="Pfam" id="PF00096">
    <property type="entry name" value="zf-C2H2"/>
    <property type="match status" value="3"/>
</dbReference>
<keyword evidence="5" id="KW-0862">Zinc</keyword>
<dbReference type="PROSITE" id="PS00028">
    <property type="entry name" value="ZINC_FINGER_C2H2_1"/>
    <property type="match status" value="5"/>
</dbReference>
<feature type="domain" description="C2H2-type" evidence="8">
    <location>
        <begin position="208"/>
        <end position="232"/>
    </location>
</feature>
<evidence type="ECO:0000259" key="8">
    <source>
        <dbReference type="PROSITE" id="PS50157"/>
    </source>
</evidence>
<comment type="caution">
    <text evidence="9">The sequence shown here is derived from an EMBL/GenBank/DDBJ whole genome shotgun (WGS) entry which is preliminary data.</text>
</comment>
<evidence type="ECO:0000313" key="10">
    <source>
        <dbReference type="Proteomes" id="UP001497472"/>
    </source>
</evidence>
<dbReference type="InterPro" id="IPR013087">
    <property type="entry name" value="Znf_C2H2_type"/>
</dbReference>
<dbReference type="EMBL" id="CAVLEF010000278">
    <property type="protein sequence ID" value="CAK1554421.1"/>
    <property type="molecule type" value="Genomic_DNA"/>
</dbReference>
<dbReference type="SUPFAM" id="SSF57667">
    <property type="entry name" value="beta-beta-alpha zinc fingers"/>
    <property type="match status" value="3"/>
</dbReference>
<dbReference type="Proteomes" id="UP001497472">
    <property type="component" value="Unassembled WGS sequence"/>
</dbReference>
<dbReference type="PANTHER" id="PTHR24379:SF121">
    <property type="entry name" value="C2H2-TYPE DOMAIN-CONTAINING PROTEIN"/>
    <property type="match status" value="1"/>
</dbReference>
<gene>
    <name evidence="9" type="ORF">LNINA_LOCUS13337</name>
</gene>
<dbReference type="AlphaFoldDB" id="A0AAV1K1A4"/>
<feature type="domain" description="C2H2-type" evidence="8">
    <location>
        <begin position="236"/>
        <end position="263"/>
    </location>
</feature>
<feature type="domain" description="C2H2-type" evidence="8">
    <location>
        <begin position="93"/>
        <end position="115"/>
    </location>
</feature>
<feature type="domain" description="C2H2-type" evidence="8">
    <location>
        <begin position="292"/>
        <end position="320"/>
    </location>
</feature>
<dbReference type="SMART" id="SM00355">
    <property type="entry name" value="ZnF_C2H2"/>
    <property type="match status" value="9"/>
</dbReference>
<evidence type="ECO:0000313" key="9">
    <source>
        <dbReference type="EMBL" id="CAK1554421.1"/>
    </source>
</evidence>
<evidence type="ECO:0000256" key="7">
    <source>
        <dbReference type="PROSITE-ProRule" id="PRU00042"/>
    </source>
</evidence>
<dbReference type="Gene3D" id="3.30.160.60">
    <property type="entry name" value="Classic Zinc Finger"/>
    <property type="match status" value="5"/>
</dbReference>
<keyword evidence="4 7" id="KW-0863">Zinc-finger</keyword>
<evidence type="ECO:0000256" key="4">
    <source>
        <dbReference type="ARBA" id="ARBA00022771"/>
    </source>
</evidence>
<reference evidence="9 10" key="1">
    <citation type="submission" date="2023-11" db="EMBL/GenBank/DDBJ databases">
        <authorList>
            <person name="Okamura Y."/>
        </authorList>
    </citation>
    <scope>NUCLEOTIDE SEQUENCE [LARGE SCALE GENOMIC DNA]</scope>
</reference>
<dbReference type="GO" id="GO:0005634">
    <property type="term" value="C:nucleus"/>
    <property type="evidence" value="ECO:0007669"/>
    <property type="project" value="UniProtKB-SubCell"/>
</dbReference>
<name>A0AAV1K1A4_9NEOP</name>
<keyword evidence="2" id="KW-0479">Metal-binding</keyword>
<dbReference type="Pfam" id="PF13894">
    <property type="entry name" value="zf-C2H2_4"/>
    <property type="match status" value="2"/>
</dbReference>
<dbReference type="InterPro" id="IPR036236">
    <property type="entry name" value="Znf_C2H2_sf"/>
</dbReference>
<evidence type="ECO:0000256" key="3">
    <source>
        <dbReference type="ARBA" id="ARBA00022737"/>
    </source>
</evidence>
<keyword evidence="6" id="KW-0539">Nucleus</keyword>
<accession>A0AAV1K1A4</accession>
<dbReference type="FunFam" id="3.30.160.60:FF:000624">
    <property type="entry name" value="zinc finger protein 697"/>
    <property type="match status" value="1"/>
</dbReference>
<sequence length="320" mass="38022">MCVYCCEEYKNPSEFGPHMVKEHPTTSLQVAFMHCLYEGYIKVDCSHLRCKICDEHFEKLPDIAKHLNNDHDKKINFDTHLGVQPFRFPNDKLLCGLCDKNFPCLRQLSRHMTTHYQNFTCEECGKSYTTNSAFQQHIKFPHASSGIQYCRQCKSTFDTVAEKREHDEKSVNCWKYHCTFCSPPKRFLRWTEKEKHLVTVHGKKERTHDCPECPKTFLTRETYRNHFATTHAEACYVCSYCSKRFSKKRYLDEHIVVHTGVKQFECDVCFKTFPRKANLSQHMWTHSDNKRFECKLCDKKFNQKISYRSHMKTQHPDVQI</sequence>
<dbReference type="PROSITE" id="PS50157">
    <property type="entry name" value="ZINC_FINGER_C2H2_2"/>
    <property type="match status" value="6"/>
</dbReference>